<protein>
    <submittedName>
        <fullName evidence="2">RES domain-containing protein</fullName>
    </submittedName>
</protein>
<comment type="caution">
    <text evidence="2">The sequence shown here is derived from an EMBL/GenBank/DDBJ whole genome shotgun (WGS) entry which is preliminary data.</text>
</comment>
<proteinExistence type="predicted"/>
<organism evidence="2 3">
    <name type="scientific">Dyadobacter arcticus</name>
    <dbReference type="NCBI Taxonomy" id="1078754"/>
    <lineage>
        <taxon>Bacteria</taxon>
        <taxon>Pseudomonadati</taxon>
        <taxon>Bacteroidota</taxon>
        <taxon>Cytophagia</taxon>
        <taxon>Cytophagales</taxon>
        <taxon>Spirosomataceae</taxon>
        <taxon>Dyadobacter</taxon>
    </lineage>
</organism>
<reference evidence="2 3" key="1">
    <citation type="submission" date="2020-03" db="EMBL/GenBank/DDBJ databases">
        <title>Genomic Encyclopedia of Type Strains, Phase IV (KMG-IV): sequencing the most valuable type-strain genomes for metagenomic binning, comparative biology and taxonomic classification.</title>
        <authorList>
            <person name="Goeker M."/>
        </authorList>
    </citation>
    <scope>NUCLEOTIDE SEQUENCE [LARGE SCALE GENOMIC DNA]</scope>
    <source>
        <strain evidence="2 3">DSM 102865</strain>
    </source>
</reference>
<dbReference type="Pfam" id="PF08808">
    <property type="entry name" value="RES"/>
    <property type="match status" value="1"/>
</dbReference>
<dbReference type="SMART" id="SM00953">
    <property type="entry name" value="RES"/>
    <property type="match status" value="1"/>
</dbReference>
<feature type="domain" description="RES" evidence="1">
    <location>
        <begin position="14"/>
        <end position="141"/>
    </location>
</feature>
<name>A0ABX0UKX2_9BACT</name>
<evidence type="ECO:0000313" key="2">
    <source>
        <dbReference type="EMBL" id="NIJ53547.1"/>
    </source>
</evidence>
<dbReference type="EMBL" id="JAASQJ010000002">
    <property type="protein sequence ID" value="NIJ53547.1"/>
    <property type="molecule type" value="Genomic_DNA"/>
</dbReference>
<gene>
    <name evidence="2" type="ORF">FHS68_002717</name>
</gene>
<dbReference type="InterPro" id="IPR014914">
    <property type="entry name" value="RES_dom"/>
</dbReference>
<accession>A0ABX0UKX2</accession>
<dbReference type="Proteomes" id="UP001179181">
    <property type="component" value="Unassembled WGS sequence"/>
</dbReference>
<evidence type="ECO:0000259" key="1">
    <source>
        <dbReference type="SMART" id="SM00953"/>
    </source>
</evidence>
<keyword evidence="3" id="KW-1185">Reference proteome</keyword>
<dbReference type="RefSeq" id="WP_167270739.1">
    <property type="nucleotide sequence ID" value="NZ_JAASQJ010000002.1"/>
</dbReference>
<sequence length="151" mass="17083">MIVYRVGRTKFARDLTGEGARLFGGRWNHKFTPCIYTSESRALALLEYTANINMDDIPRALSITTFEISEAHVLEIPVRILPGDWITSPAPASTKDFGTSLLKKAESGILKVPSAILPEEYNYLLNPMLRNESIYRITDVSDFVYDIRLKL</sequence>
<evidence type="ECO:0000313" key="3">
    <source>
        <dbReference type="Proteomes" id="UP001179181"/>
    </source>
</evidence>